<gene>
    <name evidence="10" type="ORF">NEMVEDRAFT_v1g232570</name>
</gene>
<name>A7S1I3_NEMVE</name>
<dbReference type="OMA" id="ENHTWSC"/>
<dbReference type="FunCoup" id="A7S1I3">
    <property type="interactions" value="14"/>
</dbReference>
<comment type="subcellular location">
    <subcellularLocation>
        <location evidence="1">Endoplasmic reticulum membrane</location>
        <topology evidence="1">Multi-pass membrane protein</topology>
    </subcellularLocation>
</comment>
<dbReference type="PANTHER" id="PTHR15301">
    <property type="entry name" value="INSULIN-INDUCED GENE 1"/>
    <property type="match status" value="1"/>
</dbReference>
<evidence type="ECO:0000256" key="1">
    <source>
        <dbReference type="ARBA" id="ARBA00004477"/>
    </source>
</evidence>
<evidence type="ECO:0000256" key="9">
    <source>
        <dbReference type="SAM" id="Phobius"/>
    </source>
</evidence>
<protein>
    <recommendedName>
        <fullName evidence="12">Insulin-induced gene 1 protein</fullName>
    </recommendedName>
</protein>
<keyword evidence="11" id="KW-1185">Reference proteome</keyword>
<keyword evidence="8" id="KW-1207">Sterol metabolism</keyword>
<accession>A7S1I3</accession>
<evidence type="ECO:0000256" key="2">
    <source>
        <dbReference type="ARBA" id="ARBA00007475"/>
    </source>
</evidence>
<keyword evidence="7 9" id="KW-0472">Membrane</keyword>
<keyword evidence="3" id="KW-0153">Cholesterol metabolism</keyword>
<evidence type="ECO:0000256" key="5">
    <source>
        <dbReference type="ARBA" id="ARBA00022824"/>
    </source>
</evidence>
<evidence type="ECO:0008006" key="12">
    <source>
        <dbReference type="Google" id="ProtNLM"/>
    </source>
</evidence>
<dbReference type="STRING" id="45351.A7S1I3"/>
<dbReference type="GO" id="GO:0036316">
    <property type="term" value="P:SREBP-SCAP complex retention in endoplasmic reticulum"/>
    <property type="evidence" value="ECO:0000318"/>
    <property type="project" value="GO_Central"/>
</dbReference>
<evidence type="ECO:0000256" key="7">
    <source>
        <dbReference type="ARBA" id="ARBA00023136"/>
    </source>
</evidence>
<dbReference type="GO" id="GO:0032937">
    <property type="term" value="C:SREBP-SCAP-Insig complex"/>
    <property type="evidence" value="ECO:0000318"/>
    <property type="project" value="GO_Central"/>
</dbReference>
<proteinExistence type="inferred from homology"/>
<feature type="transmembrane region" description="Helical" evidence="9">
    <location>
        <begin position="172"/>
        <end position="190"/>
    </location>
</feature>
<keyword evidence="5" id="KW-0256">Endoplasmic reticulum</keyword>
<dbReference type="KEGG" id="nve:5514374"/>
<dbReference type="GO" id="GO:0032869">
    <property type="term" value="P:cellular response to insulin stimulus"/>
    <property type="evidence" value="ECO:0000318"/>
    <property type="project" value="GO_Central"/>
</dbReference>
<evidence type="ECO:0000256" key="8">
    <source>
        <dbReference type="ARBA" id="ARBA00023166"/>
    </source>
</evidence>
<evidence type="ECO:0000313" key="11">
    <source>
        <dbReference type="Proteomes" id="UP000001593"/>
    </source>
</evidence>
<evidence type="ECO:0000256" key="6">
    <source>
        <dbReference type="ARBA" id="ARBA00022989"/>
    </source>
</evidence>
<feature type="transmembrane region" description="Helical" evidence="9">
    <location>
        <begin position="12"/>
        <end position="36"/>
    </location>
</feature>
<dbReference type="InParanoid" id="A7S1I3"/>
<dbReference type="AlphaFoldDB" id="A7S1I3"/>
<sequence length="208" mass="23331">MYRKIAPATVNTVVRGVVLFLIGGFLAMMLFVLSVLPEAQKRRWGSFPMEILAKVYSTFWWIPPSCGTLAAFVGLICPCLDTKLGKPHNFQREWSSVARCVTMFVGISHAIAKLNFHSSHQLFLFVACTSFLLWWLFDRSQNGFSVAVLSALAAAIVVYMLAYLGVYRYRRIIAVVPGLFFAGAVTFSNIGRQLAMVEVHAFKKEHLE</sequence>
<comment type="similarity">
    <text evidence="2">Belongs to the INSIG family.</text>
</comment>
<dbReference type="PhylomeDB" id="A7S1I3"/>
<evidence type="ECO:0000313" key="10">
    <source>
        <dbReference type="EMBL" id="EDO42464.1"/>
    </source>
</evidence>
<keyword evidence="6 9" id="KW-1133">Transmembrane helix</keyword>
<dbReference type="Proteomes" id="UP000001593">
    <property type="component" value="Unassembled WGS sequence"/>
</dbReference>
<dbReference type="EMBL" id="DS469564">
    <property type="protein sequence ID" value="EDO42464.1"/>
    <property type="molecule type" value="Genomic_DNA"/>
</dbReference>
<dbReference type="GO" id="GO:0032933">
    <property type="term" value="P:SREBP signaling pathway"/>
    <property type="evidence" value="ECO:0000318"/>
    <property type="project" value="GO_Central"/>
</dbReference>
<feature type="transmembrane region" description="Helical" evidence="9">
    <location>
        <begin position="144"/>
        <end position="166"/>
    </location>
</feature>
<keyword evidence="8" id="KW-0443">Lipid metabolism</keyword>
<dbReference type="HOGENOM" id="CLU_092922_0_0_1"/>
<dbReference type="GO" id="GO:0005783">
    <property type="term" value="C:endoplasmic reticulum"/>
    <property type="evidence" value="ECO:0000318"/>
    <property type="project" value="GO_Central"/>
</dbReference>
<dbReference type="OrthoDB" id="205546at2759"/>
<dbReference type="Pfam" id="PF07281">
    <property type="entry name" value="INSIG"/>
    <property type="match status" value="1"/>
</dbReference>
<dbReference type="GO" id="GO:0006695">
    <property type="term" value="P:cholesterol biosynthetic process"/>
    <property type="evidence" value="ECO:0000318"/>
    <property type="project" value="GO_Central"/>
</dbReference>
<keyword evidence="4 9" id="KW-0812">Transmembrane</keyword>
<evidence type="ECO:0000256" key="3">
    <source>
        <dbReference type="ARBA" id="ARBA00022548"/>
    </source>
</evidence>
<reference evidence="10 11" key="1">
    <citation type="journal article" date="2007" name="Science">
        <title>Sea anemone genome reveals ancestral eumetazoan gene repertoire and genomic organization.</title>
        <authorList>
            <person name="Putnam N.H."/>
            <person name="Srivastava M."/>
            <person name="Hellsten U."/>
            <person name="Dirks B."/>
            <person name="Chapman J."/>
            <person name="Salamov A."/>
            <person name="Terry A."/>
            <person name="Shapiro H."/>
            <person name="Lindquist E."/>
            <person name="Kapitonov V.V."/>
            <person name="Jurka J."/>
            <person name="Genikhovich G."/>
            <person name="Grigoriev I.V."/>
            <person name="Lucas S.M."/>
            <person name="Steele R.E."/>
            <person name="Finnerty J.R."/>
            <person name="Technau U."/>
            <person name="Martindale M.Q."/>
            <person name="Rokhsar D.S."/>
        </authorList>
    </citation>
    <scope>NUCLEOTIDE SEQUENCE [LARGE SCALE GENOMIC DNA]</scope>
    <source>
        <strain evidence="11">CH2 X CH6</strain>
    </source>
</reference>
<evidence type="ECO:0000256" key="4">
    <source>
        <dbReference type="ARBA" id="ARBA00022692"/>
    </source>
</evidence>
<dbReference type="eggNOG" id="KOG4363">
    <property type="taxonomic scope" value="Eukaryota"/>
</dbReference>
<feature type="transmembrane region" description="Helical" evidence="9">
    <location>
        <begin position="56"/>
        <end position="77"/>
    </location>
</feature>
<dbReference type="InterPro" id="IPR025929">
    <property type="entry name" value="INSIG_fam"/>
</dbReference>
<organism evidence="10 11">
    <name type="scientific">Nematostella vectensis</name>
    <name type="common">Starlet sea anemone</name>
    <dbReference type="NCBI Taxonomy" id="45351"/>
    <lineage>
        <taxon>Eukaryota</taxon>
        <taxon>Metazoa</taxon>
        <taxon>Cnidaria</taxon>
        <taxon>Anthozoa</taxon>
        <taxon>Hexacorallia</taxon>
        <taxon>Actiniaria</taxon>
        <taxon>Edwardsiidae</taxon>
        <taxon>Nematostella</taxon>
    </lineage>
</organism>
<dbReference type="PANTHER" id="PTHR15301:SF3">
    <property type="entry name" value="PROTEIN NSG1-RELATED"/>
    <property type="match status" value="1"/>
</dbReference>
<feature type="transmembrane region" description="Helical" evidence="9">
    <location>
        <begin position="120"/>
        <end position="137"/>
    </location>
</feature>
<keyword evidence="8" id="KW-0753">Steroid metabolism</keyword>